<dbReference type="Gene3D" id="3.30.420.10">
    <property type="entry name" value="Ribonuclease H-like superfamily/Ribonuclease H"/>
    <property type="match status" value="1"/>
</dbReference>
<dbReference type="AlphaFoldDB" id="A0A6G0YYK0"/>
<name>A0A6G0YYK0_APHCR</name>
<dbReference type="InterPro" id="IPR011011">
    <property type="entry name" value="Znf_FYVE_PHD"/>
</dbReference>
<dbReference type="PROSITE" id="PS01359">
    <property type="entry name" value="ZF_PHD_1"/>
    <property type="match status" value="1"/>
</dbReference>
<dbReference type="Gene3D" id="3.30.40.10">
    <property type="entry name" value="Zinc/RING finger domain, C3HC4 (zinc finger)"/>
    <property type="match status" value="1"/>
</dbReference>
<proteinExistence type="predicted"/>
<dbReference type="InterPro" id="IPR013083">
    <property type="entry name" value="Znf_RING/FYVE/PHD"/>
</dbReference>
<dbReference type="SUPFAM" id="SSF57903">
    <property type="entry name" value="FYVE/PHD zinc finger"/>
    <property type="match status" value="1"/>
</dbReference>
<dbReference type="InterPro" id="IPR004875">
    <property type="entry name" value="DDE_SF_endonuclease_dom"/>
</dbReference>
<dbReference type="Pfam" id="PF03184">
    <property type="entry name" value="DDE_1"/>
    <property type="match status" value="1"/>
</dbReference>
<dbReference type="CDD" id="cd15517">
    <property type="entry name" value="PHD_TCF19_like"/>
    <property type="match status" value="1"/>
</dbReference>
<sequence>MPRVRKRTSNRGTDIEVMKQAAEICINESKSIRSVAKDFDICHVSLTRYITKLKAMKLGGSPPKCGYRPHTRIFDSCQETMLSNYLKNCADMYFGLSSKDVRQLAYEFAIKLNLKVPTYWIENRSAGVDWFKNFLKRNPTLSIRQPESTSLSRAINFNPVNVNMFMDKYDSQLNKYKFEAHQIFNLDETGITTVQNPGKVVAQKGKKQIGAITSAERGTLVTMCLAVNAVGNAIPPMFIFPRVNYKDHFIRGGPPGCVGTSNKSGWMQGEQFLQFMQHFKNHVRPTLEKKVLILLDNHESHLYLPVIDYCRENGIVLLSFPPHCSHKLQPLDRSVFGPFKKFINQEMDSWMKSNPGKRFSIYDLPSVTNNALINAATPKNIVNGFTVSGLWPFNRNAFTVDEYAPAVVTDMYLNFEDTTNSNATPISQTNTKTAVAEKPEEQASVEISPETVRPYPKAKINSKMTKKGGRRKGKATVLTDTPEKVEIALRAAEKDKKIKRKLFSTDVKKQKNKVTIKQKNKKTTVNESEEEDDASCMICLELYSKSKRGEKWIQCCKCKFWFHEACTKADFIAYFICDNCEADNE</sequence>
<keyword evidence="6" id="KW-1185">Reference proteome</keyword>
<accession>A0A6G0YYK0</accession>
<comment type="caution">
    <text evidence="5">The sequence shown here is derived from an EMBL/GenBank/DDBJ whole genome shotgun (WGS) entry which is preliminary data.</text>
</comment>
<dbReference type="InterPro" id="IPR019786">
    <property type="entry name" value="Zinc_finger_PHD-type_CS"/>
</dbReference>
<evidence type="ECO:0000256" key="2">
    <source>
        <dbReference type="ARBA" id="ARBA00022771"/>
    </source>
</evidence>
<dbReference type="GO" id="GO:0003677">
    <property type="term" value="F:DNA binding"/>
    <property type="evidence" value="ECO:0007669"/>
    <property type="project" value="TreeGrafter"/>
</dbReference>
<dbReference type="InterPro" id="IPR001965">
    <property type="entry name" value="Znf_PHD"/>
</dbReference>
<dbReference type="InterPro" id="IPR050863">
    <property type="entry name" value="CenT-Element_Derived"/>
</dbReference>
<dbReference type="PANTHER" id="PTHR19303">
    <property type="entry name" value="TRANSPOSON"/>
    <property type="match status" value="1"/>
</dbReference>
<dbReference type="SMART" id="SM00249">
    <property type="entry name" value="PHD"/>
    <property type="match status" value="1"/>
</dbReference>
<protein>
    <submittedName>
        <fullName evidence="5">DDE-1 domain-containing protein</fullName>
    </submittedName>
</protein>
<dbReference type="InterPro" id="IPR036397">
    <property type="entry name" value="RNaseH_sf"/>
</dbReference>
<keyword evidence="1" id="KW-0479">Metal-binding</keyword>
<evidence type="ECO:0000313" key="6">
    <source>
        <dbReference type="Proteomes" id="UP000478052"/>
    </source>
</evidence>
<dbReference type="GO" id="GO:0008270">
    <property type="term" value="F:zinc ion binding"/>
    <property type="evidence" value="ECO:0007669"/>
    <property type="project" value="UniProtKB-KW"/>
</dbReference>
<dbReference type="PANTHER" id="PTHR19303:SF71">
    <property type="entry name" value="ZINC FINGER PHD-TYPE DOMAIN-CONTAINING PROTEIN"/>
    <property type="match status" value="1"/>
</dbReference>
<dbReference type="GO" id="GO:0005634">
    <property type="term" value="C:nucleus"/>
    <property type="evidence" value="ECO:0007669"/>
    <property type="project" value="TreeGrafter"/>
</dbReference>
<evidence type="ECO:0000313" key="5">
    <source>
        <dbReference type="EMBL" id="KAF0763229.1"/>
    </source>
</evidence>
<keyword evidence="2" id="KW-0863">Zinc-finger</keyword>
<evidence type="ECO:0000256" key="3">
    <source>
        <dbReference type="ARBA" id="ARBA00022833"/>
    </source>
</evidence>
<dbReference type="EMBL" id="VUJU01001934">
    <property type="protein sequence ID" value="KAF0763229.1"/>
    <property type="molecule type" value="Genomic_DNA"/>
</dbReference>
<keyword evidence="3" id="KW-0862">Zinc</keyword>
<evidence type="ECO:0000256" key="1">
    <source>
        <dbReference type="ARBA" id="ARBA00022723"/>
    </source>
</evidence>
<gene>
    <name evidence="5" type="ORF">FWK35_00029466</name>
</gene>
<organism evidence="5 6">
    <name type="scientific">Aphis craccivora</name>
    <name type="common">Cowpea aphid</name>
    <dbReference type="NCBI Taxonomy" id="307492"/>
    <lineage>
        <taxon>Eukaryota</taxon>
        <taxon>Metazoa</taxon>
        <taxon>Ecdysozoa</taxon>
        <taxon>Arthropoda</taxon>
        <taxon>Hexapoda</taxon>
        <taxon>Insecta</taxon>
        <taxon>Pterygota</taxon>
        <taxon>Neoptera</taxon>
        <taxon>Paraneoptera</taxon>
        <taxon>Hemiptera</taxon>
        <taxon>Sternorrhyncha</taxon>
        <taxon>Aphidomorpha</taxon>
        <taxon>Aphidoidea</taxon>
        <taxon>Aphididae</taxon>
        <taxon>Aphidini</taxon>
        <taxon>Aphis</taxon>
        <taxon>Aphis</taxon>
    </lineage>
</organism>
<feature type="domain" description="Zinc finger PHD-type" evidence="4">
    <location>
        <begin position="535"/>
        <end position="581"/>
    </location>
</feature>
<dbReference type="Proteomes" id="UP000478052">
    <property type="component" value="Unassembled WGS sequence"/>
</dbReference>
<dbReference type="OrthoDB" id="6606575at2759"/>
<evidence type="ECO:0000259" key="4">
    <source>
        <dbReference type="SMART" id="SM00249"/>
    </source>
</evidence>
<reference evidence="5 6" key="1">
    <citation type="submission" date="2019-08" db="EMBL/GenBank/DDBJ databases">
        <title>Whole genome of Aphis craccivora.</title>
        <authorList>
            <person name="Voronova N.V."/>
            <person name="Shulinski R.S."/>
            <person name="Bandarenka Y.V."/>
            <person name="Zhorov D.G."/>
            <person name="Warner D."/>
        </authorList>
    </citation>
    <scope>NUCLEOTIDE SEQUENCE [LARGE SCALE GENOMIC DNA]</scope>
    <source>
        <strain evidence="5">180601</strain>
        <tissue evidence="5">Whole Body</tissue>
    </source>
</reference>